<keyword evidence="2" id="KW-1185">Reference proteome</keyword>
<proteinExistence type="predicted"/>
<dbReference type="EMBL" id="JADBGQ010000005">
    <property type="protein sequence ID" value="KAG5398655.1"/>
    <property type="molecule type" value="Genomic_DNA"/>
</dbReference>
<comment type="caution">
    <text evidence="1">The sequence shown here is derived from an EMBL/GenBank/DDBJ whole genome shotgun (WGS) entry which is preliminary data.</text>
</comment>
<sequence>MDLRGWDPGDQRVTRDNQRVDLHHYEGSWRGLKQTGVSTRRDRVNFGGNLRINGNIWRARSLESVKALGSLRLRKSSSNIIQRRDLCSTIVVLIKTKSQDLGVLLLKGCQKDTPQSFITRRWKSQLIGSAMSVERNPKRLKISGPHFDNTGLIDEVQFDFEEEEDIDEILYLVSLNQVQLQSRCCELQCANWSQDWAVRYSNVSLAIWRLPRQSQVRNLDLEKNYVLELLNGK</sequence>
<organism evidence="1 2">
    <name type="scientific">Brassica rapa subsp. trilocularis</name>
    <dbReference type="NCBI Taxonomy" id="1813537"/>
    <lineage>
        <taxon>Eukaryota</taxon>
        <taxon>Viridiplantae</taxon>
        <taxon>Streptophyta</taxon>
        <taxon>Embryophyta</taxon>
        <taxon>Tracheophyta</taxon>
        <taxon>Spermatophyta</taxon>
        <taxon>Magnoliopsida</taxon>
        <taxon>eudicotyledons</taxon>
        <taxon>Gunneridae</taxon>
        <taxon>Pentapetalae</taxon>
        <taxon>rosids</taxon>
        <taxon>malvids</taxon>
        <taxon>Brassicales</taxon>
        <taxon>Brassicaceae</taxon>
        <taxon>Brassiceae</taxon>
        <taxon>Brassica</taxon>
    </lineage>
</organism>
<feature type="non-terminal residue" evidence="1">
    <location>
        <position position="233"/>
    </location>
</feature>
<protein>
    <submittedName>
        <fullName evidence="1">Uncharacterized protein</fullName>
    </submittedName>
</protein>
<accession>A0ABQ7MIT8</accession>
<dbReference type="Proteomes" id="UP000823674">
    <property type="component" value="Chromosome A05"/>
</dbReference>
<evidence type="ECO:0000313" key="2">
    <source>
        <dbReference type="Proteomes" id="UP000823674"/>
    </source>
</evidence>
<name>A0ABQ7MIT8_BRACM</name>
<gene>
    <name evidence="1" type="primary">A05g509010.1_BraROA</name>
    <name evidence="1" type="ORF">IGI04_020469</name>
</gene>
<reference evidence="1 2" key="1">
    <citation type="submission" date="2021-03" db="EMBL/GenBank/DDBJ databases">
        <authorList>
            <person name="King G.J."/>
            <person name="Bancroft I."/>
            <person name="Baten A."/>
            <person name="Bloomfield J."/>
            <person name="Borpatragohain P."/>
            <person name="He Z."/>
            <person name="Irish N."/>
            <person name="Irwin J."/>
            <person name="Liu K."/>
            <person name="Mauleon R.P."/>
            <person name="Moore J."/>
            <person name="Morris R."/>
            <person name="Ostergaard L."/>
            <person name="Wang B."/>
            <person name="Wells R."/>
        </authorList>
    </citation>
    <scope>NUCLEOTIDE SEQUENCE [LARGE SCALE GENOMIC DNA]</scope>
    <source>
        <strain evidence="1">R-o-18</strain>
        <tissue evidence="1">Leaf</tissue>
    </source>
</reference>
<evidence type="ECO:0000313" key="1">
    <source>
        <dbReference type="EMBL" id="KAG5398655.1"/>
    </source>
</evidence>